<accession>A0A4Y2VBT9</accession>
<reference evidence="1 2" key="1">
    <citation type="journal article" date="2019" name="Sci. Rep.">
        <title>Orb-weaving spider Araneus ventricosus genome elucidates the spidroin gene catalogue.</title>
        <authorList>
            <person name="Kono N."/>
            <person name="Nakamura H."/>
            <person name="Ohtoshi R."/>
            <person name="Moran D.A.P."/>
            <person name="Shinohara A."/>
            <person name="Yoshida Y."/>
            <person name="Fujiwara M."/>
            <person name="Mori M."/>
            <person name="Tomita M."/>
            <person name="Arakawa K."/>
        </authorList>
    </citation>
    <scope>NUCLEOTIDE SEQUENCE [LARGE SCALE GENOMIC DNA]</scope>
</reference>
<gene>
    <name evidence="1" type="ORF">AVEN_242507_1</name>
</gene>
<comment type="caution">
    <text evidence="1">The sequence shown here is derived from an EMBL/GenBank/DDBJ whole genome shotgun (WGS) entry which is preliminary data.</text>
</comment>
<evidence type="ECO:0000313" key="2">
    <source>
        <dbReference type="Proteomes" id="UP000499080"/>
    </source>
</evidence>
<dbReference type="AlphaFoldDB" id="A0A4Y2VBT9"/>
<organism evidence="1 2">
    <name type="scientific">Araneus ventricosus</name>
    <name type="common">Orbweaver spider</name>
    <name type="synonym">Epeira ventricosa</name>
    <dbReference type="NCBI Taxonomy" id="182803"/>
    <lineage>
        <taxon>Eukaryota</taxon>
        <taxon>Metazoa</taxon>
        <taxon>Ecdysozoa</taxon>
        <taxon>Arthropoda</taxon>
        <taxon>Chelicerata</taxon>
        <taxon>Arachnida</taxon>
        <taxon>Araneae</taxon>
        <taxon>Araneomorphae</taxon>
        <taxon>Entelegynae</taxon>
        <taxon>Araneoidea</taxon>
        <taxon>Araneidae</taxon>
        <taxon>Araneus</taxon>
    </lineage>
</organism>
<sequence>MNPGMGSKVPCQPCHKAPPSLDSPLLVNYEWVVVPQAIVPVTKAFPFPLIRCYCCELHEWAAVPCQTSQSLLPTDCRHCCNYIGQQFPRIVTCHKAS</sequence>
<keyword evidence="2" id="KW-1185">Reference proteome</keyword>
<proteinExistence type="predicted"/>
<dbReference type="EMBL" id="BGPR01044419">
    <property type="protein sequence ID" value="GBO21197.1"/>
    <property type="molecule type" value="Genomic_DNA"/>
</dbReference>
<dbReference type="Proteomes" id="UP000499080">
    <property type="component" value="Unassembled WGS sequence"/>
</dbReference>
<name>A0A4Y2VBT9_ARAVE</name>
<evidence type="ECO:0000313" key="1">
    <source>
        <dbReference type="EMBL" id="GBO21197.1"/>
    </source>
</evidence>
<protein>
    <submittedName>
        <fullName evidence="1">Uncharacterized protein</fullName>
    </submittedName>
</protein>